<dbReference type="OrthoDB" id="292958at2157"/>
<reference evidence="3" key="1">
    <citation type="submission" date="2016-10" db="EMBL/GenBank/DDBJ databases">
        <authorList>
            <person name="Varghese N."/>
            <person name="Submissions S."/>
        </authorList>
    </citation>
    <scope>NUCLEOTIDE SEQUENCE [LARGE SCALE GENOMIC DNA]</scope>
    <source>
        <strain evidence="3">CGMCC 1.7736</strain>
    </source>
</reference>
<organism evidence="2 3">
    <name type="scientific">Halogeometricum rufum</name>
    <dbReference type="NCBI Taxonomy" id="553469"/>
    <lineage>
        <taxon>Archaea</taxon>
        <taxon>Methanobacteriati</taxon>
        <taxon>Methanobacteriota</taxon>
        <taxon>Stenosarchaea group</taxon>
        <taxon>Halobacteria</taxon>
        <taxon>Halobacteriales</taxon>
        <taxon>Haloferacaceae</taxon>
        <taxon>Halogeometricum</taxon>
    </lineage>
</organism>
<accession>A0A1I6GT68</accession>
<evidence type="ECO:0000313" key="2">
    <source>
        <dbReference type="EMBL" id="SFR45237.1"/>
    </source>
</evidence>
<dbReference type="RefSeq" id="WP_089806233.1">
    <property type="nucleotide sequence ID" value="NZ_FOYT01000001.1"/>
</dbReference>
<name>A0A1I6GT68_9EURY</name>
<dbReference type="STRING" id="553469.SAMN04487947_1606"/>
<dbReference type="Proteomes" id="UP000198531">
    <property type="component" value="Unassembled WGS sequence"/>
</dbReference>
<protein>
    <submittedName>
        <fullName evidence="2">Uncharacterized protein</fullName>
    </submittedName>
</protein>
<proteinExistence type="predicted"/>
<keyword evidence="3" id="KW-1185">Reference proteome</keyword>
<feature type="region of interest" description="Disordered" evidence="1">
    <location>
        <begin position="73"/>
        <end position="105"/>
    </location>
</feature>
<gene>
    <name evidence="2" type="ORF">SAMN04487947_1606</name>
</gene>
<evidence type="ECO:0000313" key="3">
    <source>
        <dbReference type="Proteomes" id="UP000198531"/>
    </source>
</evidence>
<dbReference type="AlphaFoldDB" id="A0A1I6GT68"/>
<evidence type="ECO:0000256" key="1">
    <source>
        <dbReference type="SAM" id="MobiDB-lite"/>
    </source>
</evidence>
<sequence>MSSNWFTEADSSGTLTVEKRDGSWYVASPGSVGPTKCLFDFEVDGGTGAVRDVEATVTRFQRAVGRRDNYLFLGAPEDGGTDGTDGTSGDAETPVTSDGDRSDSYPSRVRALKDFTGSGDYVDVEATVDAVFFVKKNVSGMPDVKGELVDENSWRPVPFVVGDGVSHPYLAEGKRFRFENVKDHYYKQNDEIQVVIGDNTNFVELD</sequence>
<dbReference type="EMBL" id="FOYT01000001">
    <property type="protein sequence ID" value="SFR45237.1"/>
    <property type="molecule type" value="Genomic_DNA"/>
</dbReference>